<dbReference type="AlphaFoldDB" id="A0AA40IB31"/>
<gene>
    <name evidence="10" type="ORF">QTO34_000169</name>
</gene>
<dbReference type="InterPro" id="IPR015419">
    <property type="entry name" value="CTAG/Pcc1"/>
</dbReference>
<keyword evidence="5" id="KW-0819">tRNA processing</keyword>
<dbReference type="PANTHER" id="PTHR31283">
    <property type="entry name" value="EKC/KEOPS COMPLEX SUBUNIT PCC1 FAMILY MEMBER"/>
    <property type="match status" value="1"/>
</dbReference>
<reference evidence="10" key="1">
    <citation type="submission" date="2023-06" db="EMBL/GenBank/DDBJ databases">
        <title>Reference genome for the Northern bat (Eptesicus nilssonii), a most northern bat species.</title>
        <authorList>
            <person name="Laine V.N."/>
            <person name="Pulliainen A.T."/>
            <person name="Lilley T.M."/>
        </authorList>
    </citation>
    <scope>NUCLEOTIDE SEQUENCE</scope>
    <source>
        <strain evidence="10">BLF_Eptnil</strain>
        <tissue evidence="10">Kidney</tissue>
    </source>
</reference>
<dbReference type="Pfam" id="PF09341">
    <property type="entry name" value="Pcc1"/>
    <property type="match status" value="1"/>
</dbReference>
<dbReference type="EMBL" id="JAULJE010000001">
    <property type="protein sequence ID" value="KAK1346315.1"/>
    <property type="molecule type" value="Genomic_DNA"/>
</dbReference>
<comment type="similarity">
    <text evidence="3">Belongs to the CTAG/PCC1 family.</text>
</comment>
<comment type="subunit">
    <text evidence="8">Component of the EKC/KEOPS complex composed of at least GON7, TP53RK, TPRKB, OSGEP and LAGE3; the whole complex dimerizes.</text>
</comment>
<evidence type="ECO:0000256" key="1">
    <source>
        <dbReference type="ARBA" id="ARBA00004123"/>
    </source>
</evidence>
<evidence type="ECO:0000256" key="6">
    <source>
        <dbReference type="ARBA" id="ARBA00023242"/>
    </source>
</evidence>
<evidence type="ECO:0000256" key="4">
    <source>
        <dbReference type="ARBA" id="ARBA00022490"/>
    </source>
</evidence>
<dbReference type="GO" id="GO:0005634">
    <property type="term" value="C:nucleus"/>
    <property type="evidence" value="ECO:0007669"/>
    <property type="project" value="UniProtKB-SubCell"/>
</dbReference>
<keyword evidence="6" id="KW-0539">Nucleus</keyword>
<evidence type="ECO:0000256" key="2">
    <source>
        <dbReference type="ARBA" id="ARBA00004496"/>
    </source>
</evidence>
<dbReference type="FunFam" id="3.30.310.50:FF:000005">
    <property type="entry name" value="L antigen family member 3"/>
    <property type="match status" value="1"/>
</dbReference>
<evidence type="ECO:0000313" key="10">
    <source>
        <dbReference type="EMBL" id="KAK1346315.1"/>
    </source>
</evidence>
<name>A0AA40IB31_CNENI</name>
<keyword evidence="4" id="KW-0963">Cytoplasm</keyword>
<dbReference type="GO" id="GO:0008033">
    <property type="term" value="P:tRNA processing"/>
    <property type="evidence" value="ECO:0007669"/>
    <property type="project" value="UniProtKB-KW"/>
</dbReference>
<evidence type="ECO:0000256" key="5">
    <source>
        <dbReference type="ARBA" id="ARBA00022694"/>
    </source>
</evidence>
<organism evidence="10 11">
    <name type="scientific">Cnephaeus nilssonii</name>
    <name type="common">Northern bat</name>
    <name type="synonym">Eptesicus nilssonii</name>
    <dbReference type="NCBI Taxonomy" id="3371016"/>
    <lineage>
        <taxon>Eukaryota</taxon>
        <taxon>Metazoa</taxon>
        <taxon>Chordata</taxon>
        <taxon>Craniata</taxon>
        <taxon>Vertebrata</taxon>
        <taxon>Euteleostomi</taxon>
        <taxon>Mammalia</taxon>
        <taxon>Eutheria</taxon>
        <taxon>Laurasiatheria</taxon>
        <taxon>Chiroptera</taxon>
        <taxon>Yangochiroptera</taxon>
        <taxon>Vespertilionidae</taxon>
        <taxon>Cnephaeus</taxon>
    </lineage>
</organism>
<evidence type="ECO:0000256" key="9">
    <source>
        <dbReference type="ARBA" id="ARBA00076355"/>
    </source>
</evidence>
<proteinExistence type="inferred from homology"/>
<protein>
    <recommendedName>
        <fullName evidence="9">L antigen family member 3</fullName>
    </recommendedName>
</protein>
<dbReference type="GO" id="GO:0070525">
    <property type="term" value="P:tRNA threonylcarbamoyladenosine metabolic process"/>
    <property type="evidence" value="ECO:0007669"/>
    <property type="project" value="TreeGrafter"/>
</dbReference>
<dbReference type="PANTHER" id="PTHR31283:SF4">
    <property type="entry name" value="CANCER_TESTIS ANTIGEN 1"/>
    <property type="match status" value="1"/>
</dbReference>
<dbReference type="Proteomes" id="UP001177744">
    <property type="component" value="Unassembled WGS sequence"/>
</dbReference>
<comment type="function">
    <text evidence="7">Component of the EKC/KEOPS complex that is required for the formation of a threonylcarbamoyl group on adenosine at position 37 (t(6)A37) in tRNAs that read codons beginning with adenine. The complex is probably involved in the transfer of the threonylcarbamoyl moiety of threonylcarbamoyl-AMP (TC-AMP) to the N6 group of A37. LAGE3 functions as a dimerization module for the complex.</text>
</comment>
<dbReference type="Gene3D" id="3.30.310.50">
    <property type="entry name" value="Alpha-D-phosphohexomutase, C-terminal domain"/>
    <property type="match status" value="1"/>
</dbReference>
<evidence type="ECO:0000256" key="8">
    <source>
        <dbReference type="ARBA" id="ARBA00062157"/>
    </source>
</evidence>
<evidence type="ECO:0000313" key="11">
    <source>
        <dbReference type="Proteomes" id="UP001177744"/>
    </source>
</evidence>
<comment type="subcellular location">
    <subcellularLocation>
        <location evidence="2">Cytoplasm</location>
    </subcellularLocation>
    <subcellularLocation>
        <location evidence="1">Nucleus</location>
    </subcellularLocation>
</comment>
<dbReference type="GO" id="GO:0005737">
    <property type="term" value="C:cytoplasm"/>
    <property type="evidence" value="ECO:0007669"/>
    <property type="project" value="UniProtKB-SubCell"/>
</dbReference>
<sequence length="127" mass="14395">MGWCLNWISSSTLLVPFRSSMEADIAGHLLAPRGQPQPGRVHQEVTVSGTLLTIRLTAEDVDQLRLSISSCLQELFLLIQNMWHTMPPFFLLNPTQLRDFKDFITVLLPASGEGDKYTHFQGKDWPQ</sequence>
<evidence type="ECO:0000256" key="7">
    <source>
        <dbReference type="ARBA" id="ARBA00053047"/>
    </source>
</evidence>
<comment type="caution">
    <text evidence="10">The sequence shown here is derived from an EMBL/GenBank/DDBJ whole genome shotgun (WGS) entry which is preliminary data.</text>
</comment>
<keyword evidence="11" id="KW-1185">Reference proteome</keyword>
<accession>A0AA40IB31</accession>
<evidence type="ECO:0000256" key="3">
    <source>
        <dbReference type="ARBA" id="ARBA00007073"/>
    </source>
</evidence>